<dbReference type="Pfam" id="PF14226">
    <property type="entry name" value="DIOX_N"/>
    <property type="match status" value="1"/>
</dbReference>
<proteinExistence type="inferred from homology"/>
<dbReference type="Proteomes" id="UP001492380">
    <property type="component" value="Unassembled WGS sequence"/>
</dbReference>
<feature type="domain" description="Fe2OG dioxygenase" evidence="3">
    <location>
        <begin position="201"/>
        <end position="311"/>
    </location>
</feature>
<keyword evidence="5" id="KW-1185">Reference proteome</keyword>
<accession>A0ABR1YK17</accession>
<dbReference type="Pfam" id="PF03171">
    <property type="entry name" value="2OG-FeII_Oxy"/>
    <property type="match status" value="1"/>
</dbReference>
<dbReference type="PANTHER" id="PTHR47990">
    <property type="entry name" value="2-OXOGLUTARATE (2OG) AND FE(II)-DEPENDENT OXYGENASE SUPERFAMILY PROTEIN-RELATED"/>
    <property type="match status" value="1"/>
</dbReference>
<protein>
    <recommendedName>
        <fullName evidence="3">Fe2OG dioxygenase domain-containing protein</fullName>
    </recommendedName>
</protein>
<keyword evidence="2" id="KW-0408">Iron</keyword>
<name>A0ABR1YK17_9PEZI</name>
<evidence type="ECO:0000313" key="5">
    <source>
        <dbReference type="Proteomes" id="UP001492380"/>
    </source>
</evidence>
<keyword evidence="2" id="KW-0479">Metal-binding</keyword>
<evidence type="ECO:0000256" key="2">
    <source>
        <dbReference type="RuleBase" id="RU003682"/>
    </source>
</evidence>
<gene>
    <name evidence="4" type="ORF">HDK90DRAFT_335018</name>
</gene>
<sequence length="403" mass="45427">MVDHDTKPAKSFSKFSKPSTVIMSNIHIPPTVDISEAWTSPEARKAIAAQIRQVATEEGYFYVTGHRVPETVSSNLLRQIQHFFEDLPQEKKNTLRGKFGFGYESVGYTSAEGDRETKEAFNFGYEEAIDAHADERIVVKKEDGSVAQFVKNAWPEEKDLPGFFDAMKAYYSGVFDLTMLLVKLYAISLDLPEDAFDHLTTRRQLSGRLMYYPPAKNPKPLDPNERANEVGMGAHSDYQVITVNNTSLGGLEVLTNEGRWVSVPNKEGALIVNGGDFLSRCTNDLYKSPVHRVCNRSGTTCRTSIPIFFTFNYDDEIGVFPSFISEKNPAKYPPVTTAEYIVERVKWTTKAEAEKAILLRRNQQLTEEWENVKSPICDDPERAKLFDESQKRKLAAIGLIVAN</sequence>
<dbReference type="InterPro" id="IPR044861">
    <property type="entry name" value="IPNS-like_FE2OG_OXY"/>
</dbReference>
<keyword evidence="2" id="KW-0560">Oxidoreductase</keyword>
<dbReference type="InterPro" id="IPR050231">
    <property type="entry name" value="Iron_ascorbate_oxido_reductase"/>
</dbReference>
<dbReference type="SUPFAM" id="SSF51197">
    <property type="entry name" value="Clavaminate synthase-like"/>
    <property type="match status" value="1"/>
</dbReference>
<evidence type="ECO:0000256" key="1">
    <source>
        <dbReference type="ARBA" id="ARBA00008056"/>
    </source>
</evidence>
<reference evidence="4 5" key="1">
    <citation type="submission" date="2024-04" db="EMBL/GenBank/DDBJ databases">
        <title>Phyllosticta paracitricarpa is synonymous to the EU quarantine fungus P. citricarpa based on phylogenomic analyses.</title>
        <authorList>
            <consortium name="Lawrence Berkeley National Laboratory"/>
            <person name="Van Ingen-Buijs V.A."/>
            <person name="Van Westerhoven A.C."/>
            <person name="Haridas S."/>
            <person name="Skiadas P."/>
            <person name="Martin F."/>
            <person name="Groenewald J.Z."/>
            <person name="Crous P.W."/>
            <person name="Seidl M.F."/>
        </authorList>
    </citation>
    <scope>NUCLEOTIDE SEQUENCE [LARGE SCALE GENOMIC DNA]</scope>
    <source>
        <strain evidence="4 5">CBS 123374</strain>
    </source>
</reference>
<dbReference type="Gene3D" id="2.60.120.330">
    <property type="entry name" value="B-lactam Antibiotic, Isopenicillin N Synthase, Chain"/>
    <property type="match status" value="1"/>
</dbReference>
<dbReference type="InterPro" id="IPR005123">
    <property type="entry name" value="Oxoglu/Fe-dep_dioxygenase_dom"/>
</dbReference>
<dbReference type="InterPro" id="IPR027443">
    <property type="entry name" value="IPNS-like_sf"/>
</dbReference>
<comment type="caution">
    <text evidence="4">The sequence shown here is derived from an EMBL/GenBank/DDBJ whole genome shotgun (WGS) entry which is preliminary data.</text>
</comment>
<comment type="similarity">
    <text evidence="1 2">Belongs to the iron/ascorbate-dependent oxidoreductase family.</text>
</comment>
<evidence type="ECO:0000313" key="4">
    <source>
        <dbReference type="EMBL" id="KAK8230873.1"/>
    </source>
</evidence>
<dbReference type="PROSITE" id="PS51471">
    <property type="entry name" value="FE2OG_OXY"/>
    <property type="match status" value="1"/>
</dbReference>
<organism evidence="4 5">
    <name type="scientific">Phyllosticta capitalensis</name>
    <dbReference type="NCBI Taxonomy" id="121624"/>
    <lineage>
        <taxon>Eukaryota</taxon>
        <taxon>Fungi</taxon>
        <taxon>Dikarya</taxon>
        <taxon>Ascomycota</taxon>
        <taxon>Pezizomycotina</taxon>
        <taxon>Dothideomycetes</taxon>
        <taxon>Dothideomycetes incertae sedis</taxon>
        <taxon>Botryosphaeriales</taxon>
        <taxon>Phyllostictaceae</taxon>
        <taxon>Phyllosticta</taxon>
    </lineage>
</organism>
<dbReference type="PRINTS" id="PR00682">
    <property type="entry name" value="IPNSYNTHASE"/>
</dbReference>
<dbReference type="InterPro" id="IPR026992">
    <property type="entry name" value="DIOX_N"/>
</dbReference>
<dbReference type="EMBL" id="JBBWRZ010000008">
    <property type="protein sequence ID" value="KAK8230873.1"/>
    <property type="molecule type" value="Genomic_DNA"/>
</dbReference>
<evidence type="ECO:0000259" key="3">
    <source>
        <dbReference type="PROSITE" id="PS51471"/>
    </source>
</evidence>